<feature type="compositionally biased region" description="Low complexity" evidence="1">
    <location>
        <begin position="55"/>
        <end position="78"/>
    </location>
</feature>
<dbReference type="PROSITE" id="PS51257">
    <property type="entry name" value="PROKAR_LIPOPROTEIN"/>
    <property type="match status" value="1"/>
</dbReference>
<feature type="compositionally biased region" description="Polar residues" evidence="1">
    <location>
        <begin position="22"/>
        <end position="38"/>
    </location>
</feature>
<dbReference type="Gene3D" id="3.10.450.40">
    <property type="match status" value="2"/>
</dbReference>
<dbReference type="AlphaFoldDB" id="R3WNU7"/>
<dbReference type="EMBL" id="AJAT01000006">
    <property type="protein sequence ID" value="EOL49117.1"/>
    <property type="molecule type" value="Genomic_DNA"/>
</dbReference>
<dbReference type="HOGENOM" id="CLU_067057_0_0_9"/>
<protein>
    <recommendedName>
        <fullName evidence="3">PepSY domain-containing protein</fullName>
    </recommendedName>
</protein>
<feature type="region of interest" description="Disordered" evidence="1">
    <location>
        <begin position="22"/>
        <end position="78"/>
    </location>
</feature>
<proteinExistence type="predicted"/>
<keyword evidence="5" id="KW-1185">Reference proteome</keyword>
<evidence type="ECO:0000313" key="5">
    <source>
        <dbReference type="Proteomes" id="UP000013785"/>
    </source>
</evidence>
<evidence type="ECO:0000256" key="2">
    <source>
        <dbReference type="SAM" id="SignalP"/>
    </source>
</evidence>
<gene>
    <name evidence="4" type="ORF">UC3_00212</name>
</gene>
<accession>R3WNU7</accession>
<name>R3WNU7_9ENTE</name>
<feature type="compositionally biased region" description="Basic and acidic residues" evidence="1">
    <location>
        <begin position="39"/>
        <end position="54"/>
    </location>
</feature>
<evidence type="ECO:0000313" key="4">
    <source>
        <dbReference type="EMBL" id="EOL49117.1"/>
    </source>
</evidence>
<dbReference type="RefSeq" id="WP_010766897.1">
    <property type="nucleotide sequence ID" value="NZ_ASWE01000006.1"/>
</dbReference>
<dbReference type="PATRIC" id="fig|1158610.3.peg.191"/>
<dbReference type="InterPro" id="IPR025711">
    <property type="entry name" value="PepSY"/>
</dbReference>
<dbReference type="Pfam" id="PF03413">
    <property type="entry name" value="PepSY"/>
    <property type="match status" value="2"/>
</dbReference>
<organism evidence="4 5">
    <name type="scientific">Enterococcus phoeniculicola ATCC BAA-412</name>
    <dbReference type="NCBI Taxonomy" id="1158610"/>
    <lineage>
        <taxon>Bacteria</taxon>
        <taxon>Bacillati</taxon>
        <taxon>Bacillota</taxon>
        <taxon>Bacilli</taxon>
        <taxon>Lactobacillales</taxon>
        <taxon>Enterococcaceae</taxon>
        <taxon>Enterococcus</taxon>
    </lineage>
</organism>
<dbReference type="Proteomes" id="UP000013785">
    <property type="component" value="Unassembled WGS sequence"/>
</dbReference>
<comment type="caution">
    <text evidence="4">The sequence shown here is derived from an EMBL/GenBank/DDBJ whole genome shotgun (WGS) entry which is preliminary data.</text>
</comment>
<sequence>MKKISLMGVVLLGMVLSGCTSNQNTLPEKSNSLSAVQETQKRADSETSHSRTEDSSSNTKTSNTTNQSTTSSQPATNTEGIDISLEKAISIYQDLYPDTAVTTVDLDTSFGKYYYEVKGVDDSMEYEVKIDAKTGEAKKEKEERLDSDEQNGVEKDEKALSLDKLLAVDKAAEVAVKAAGGGEAIEWSLEREWATTYWEVTVKNGRSETTVTLDAKTGEILETELDD</sequence>
<feature type="region of interest" description="Disordered" evidence="1">
    <location>
        <begin position="135"/>
        <end position="156"/>
    </location>
</feature>
<evidence type="ECO:0000259" key="3">
    <source>
        <dbReference type="Pfam" id="PF03413"/>
    </source>
</evidence>
<evidence type="ECO:0000256" key="1">
    <source>
        <dbReference type="SAM" id="MobiDB-lite"/>
    </source>
</evidence>
<feature type="compositionally biased region" description="Basic and acidic residues" evidence="1">
    <location>
        <begin position="135"/>
        <end position="144"/>
    </location>
</feature>
<dbReference type="eggNOG" id="COG3212">
    <property type="taxonomic scope" value="Bacteria"/>
</dbReference>
<feature type="signal peptide" evidence="2">
    <location>
        <begin position="1"/>
        <end position="22"/>
    </location>
</feature>
<feature type="domain" description="PepSY" evidence="3">
    <location>
        <begin position="167"/>
        <end position="224"/>
    </location>
</feature>
<reference evidence="4 5" key="1">
    <citation type="submission" date="2013-02" db="EMBL/GenBank/DDBJ databases">
        <title>The Genome Sequence of Enterococcus phoeniculicola BAA-412.</title>
        <authorList>
            <consortium name="The Broad Institute Genome Sequencing Platform"/>
            <consortium name="The Broad Institute Genome Sequencing Center for Infectious Disease"/>
            <person name="Earl A.M."/>
            <person name="Gilmore M.S."/>
            <person name="Lebreton F."/>
            <person name="Walker B."/>
            <person name="Young S.K."/>
            <person name="Zeng Q."/>
            <person name="Gargeya S."/>
            <person name="Fitzgerald M."/>
            <person name="Haas B."/>
            <person name="Abouelleil A."/>
            <person name="Alvarado L."/>
            <person name="Arachchi H.M."/>
            <person name="Berlin A.M."/>
            <person name="Chapman S.B."/>
            <person name="Dewar J."/>
            <person name="Goldberg J."/>
            <person name="Griggs A."/>
            <person name="Gujja S."/>
            <person name="Hansen M."/>
            <person name="Howarth C."/>
            <person name="Imamovic A."/>
            <person name="Larimer J."/>
            <person name="McCowan C."/>
            <person name="Murphy C."/>
            <person name="Neiman D."/>
            <person name="Pearson M."/>
            <person name="Priest M."/>
            <person name="Roberts A."/>
            <person name="Saif S."/>
            <person name="Shea T."/>
            <person name="Sisk P."/>
            <person name="Sykes S."/>
            <person name="Wortman J."/>
            <person name="Nusbaum C."/>
            <person name="Birren B."/>
        </authorList>
    </citation>
    <scope>NUCLEOTIDE SEQUENCE [LARGE SCALE GENOMIC DNA]</scope>
    <source>
        <strain evidence="4 5">ATCC BAA-412</strain>
    </source>
</reference>
<dbReference type="OrthoDB" id="2943484at2"/>
<keyword evidence="2" id="KW-0732">Signal</keyword>
<feature type="domain" description="PepSY" evidence="3">
    <location>
        <begin position="83"/>
        <end position="137"/>
    </location>
</feature>
<feature type="chain" id="PRO_5038541865" description="PepSY domain-containing protein" evidence="2">
    <location>
        <begin position="23"/>
        <end position="227"/>
    </location>
</feature>
<dbReference type="STRING" id="154621.RV11_GL001375"/>